<accession>G9FGS3</accession>
<reference evidence="1 2" key="1">
    <citation type="journal article" date="2012" name="Vet. Microbiol.">
        <title>Identification of a novel nidovirus associated with a neurological disease of the Australian brushtail possum (Trichosurus vulpecula).</title>
        <authorList>
            <person name="Dunowska M."/>
            <person name="Biggs P.J."/>
            <person name="Zheng T."/>
            <person name="Perrott M.R."/>
        </authorList>
    </citation>
    <scope>NUCLEOTIDE SEQUENCE [LARGE SCALE GENOMIC DNA]</scope>
    <source>
        <strain evidence="1">WPDV</strain>
    </source>
</reference>
<proteinExistence type="predicted"/>
<keyword evidence="2" id="KW-1185">Reference proteome</keyword>
<dbReference type="RefSeq" id="YP_009130638.1">
    <property type="nucleotide sequence ID" value="NC_026811.2"/>
</dbReference>
<name>G9FGS3_9NIDO</name>
<reference evidence="1 2" key="2">
    <citation type="journal article" date="2017" name="J. Virol.">
        <title>Domain organization and evolution of the highly divergent 5' coding region of genomes of arteriviruses including the novel possum nidovirus.</title>
        <authorList>
            <person name="Gulyaeva A."/>
            <person name="Dunowska M."/>
            <person name="Hoogendoorn E."/>
            <person name="Giles J."/>
            <person name="Samborskiy D."/>
            <person name="Gorbalenya A.E."/>
        </authorList>
    </citation>
    <scope>NUCLEOTIDE SEQUENCE [LARGE SCALE GENOMIC DNA]</scope>
    <source>
        <strain evidence="1">WPDV</strain>
    </source>
</reference>
<evidence type="ECO:0000313" key="1">
    <source>
        <dbReference type="EMBL" id="AEU12353.1"/>
    </source>
</evidence>
<protein>
    <submittedName>
        <fullName evidence="1">Glycoprotein 5a</fullName>
    </submittedName>
</protein>
<dbReference type="GeneID" id="24092856"/>
<organism evidence="1 2">
    <name type="scientific">Wobbly possum disease virus</name>
    <dbReference type="NCBI Taxonomy" id="1118369"/>
    <lineage>
        <taxon>Viruses</taxon>
        <taxon>Riboviria</taxon>
        <taxon>Orthornavirae</taxon>
        <taxon>Pisuviricota</taxon>
        <taxon>Pisoniviricetes</taxon>
        <taxon>Nidovirales</taxon>
        <taxon>Arnidovirineae</taxon>
        <taxon>Arteriviridae</taxon>
        <taxon>Zealarterivirinae</taxon>
        <taxon>Kappaarterivirus</taxon>
        <taxon>Kappaarterivirus wobum</taxon>
    </lineage>
</organism>
<evidence type="ECO:0000313" key="2">
    <source>
        <dbReference type="Proteomes" id="UP000203107"/>
    </source>
</evidence>
<dbReference type="KEGG" id="vg:24092856"/>
<dbReference type="Proteomes" id="UP000203107">
    <property type="component" value="Segment"/>
</dbReference>
<dbReference type="EMBL" id="JN116253">
    <property type="protein sequence ID" value="AEU12353.1"/>
    <property type="molecule type" value="Genomic_RNA"/>
</dbReference>
<sequence length="78" mass="8971">MQTSPWSLDTKLMLGRKMVLMLKLLRSSSHRLHPCHTSHWDLTPSRGCRCCIIITRLTIASACAYTSPRIFATRRSLR</sequence>